<dbReference type="Proteomes" id="UP001515500">
    <property type="component" value="Chromosome 5"/>
</dbReference>
<dbReference type="RefSeq" id="XP_039123362.1">
    <property type="nucleotide sequence ID" value="XM_039267428.1"/>
</dbReference>
<dbReference type="AlphaFoldDB" id="A0AB40B7W9"/>
<dbReference type="InterPro" id="IPR021109">
    <property type="entry name" value="Peptidase_aspartic_dom_sf"/>
</dbReference>
<reference evidence="2" key="1">
    <citation type="submission" date="2025-08" db="UniProtKB">
        <authorList>
            <consortium name="RefSeq"/>
        </authorList>
    </citation>
    <scope>IDENTIFICATION</scope>
</reference>
<dbReference type="Gene3D" id="2.40.70.10">
    <property type="entry name" value="Acid Proteases"/>
    <property type="match status" value="1"/>
</dbReference>
<gene>
    <name evidence="2" type="primary">LOC120259978</name>
</gene>
<evidence type="ECO:0000313" key="1">
    <source>
        <dbReference type="Proteomes" id="UP001515500"/>
    </source>
</evidence>
<accession>A0AB40B7W9</accession>
<dbReference type="PANTHER" id="PTHR33067">
    <property type="entry name" value="RNA-DIRECTED DNA POLYMERASE-RELATED"/>
    <property type="match status" value="1"/>
</dbReference>
<keyword evidence="1" id="KW-1185">Reference proteome</keyword>
<dbReference type="PANTHER" id="PTHR33067:SF35">
    <property type="entry name" value="ASPARTIC PEPTIDASE DDI1-TYPE DOMAIN-CONTAINING PROTEIN"/>
    <property type="match status" value="1"/>
</dbReference>
<evidence type="ECO:0000313" key="2">
    <source>
        <dbReference type="RefSeq" id="XP_039123362.1"/>
    </source>
</evidence>
<protein>
    <submittedName>
        <fullName evidence="2">Uncharacterized protein LOC120259978</fullName>
    </submittedName>
</protein>
<proteinExistence type="predicted"/>
<organism evidence="1 2">
    <name type="scientific">Dioscorea cayennensis subsp. rotundata</name>
    <name type="common">White Guinea yam</name>
    <name type="synonym">Dioscorea rotundata</name>
    <dbReference type="NCBI Taxonomy" id="55577"/>
    <lineage>
        <taxon>Eukaryota</taxon>
        <taxon>Viridiplantae</taxon>
        <taxon>Streptophyta</taxon>
        <taxon>Embryophyta</taxon>
        <taxon>Tracheophyta</taxon>
        <taxon>Spermatophyta</taxon>
        <taxon>Magnoliopsida</taxon>
        <taxon>Liliopsida</taxon>
        <taxon>Dioscoreales</taxon>
        <taxon>Dioscoreaceae</taxon>
        <taxon>Dioscorea</taxon>
    </lineage>
</organism>
<sequence>MFQTLHINVPFIVALTQMPCYAKFLKELLTNKRKLEEVSTVTLSEKCSAIISNKIPKKEKYPGGLIIPCTIGGMLEGKALADLGANVLVNVDRFIFLADFVILDLNDNAKIPLILEHPFLATSQALIDVMDGRMVLRVGDEEVVFKLKDAMSHSMDGDDMWYALDIIDDCVLDFMQDTWMKDNLTELLDDEEPPDGFVELHP</sequence>
<name>A0AB40B7W9_DIOCR</name>
<dbReference type="GeneID" id="120259978"/>